<dbReference type="Proteomes" id="UP001335648">
    <property type="component" value="Unassembled WGS sequence"/>
</dbReference>
<sequence length="113" mass="12586">MKGHREDSPGPSCLMREACLIKPTDVKAFPFLAKDRDWADRKAGRQMTRHCSTSENGKLPGPDSQLNTFDQPEPQCQLLWDNRPSEACRAAALWAQRVSAQQTEHRAAGGAPR</sequence>
<organism evidence="2 3">
    <name type="scientific">Champsocephalus esox</name>
    <name type="common">pike icefish</name>
    <dbReference type="NCBI Taxonomy" id="159716"/>
    <lineage>
        <taxon>Eukaryota</taxon>
        <taxon>Metazoa</taxon>
        <taxon>Chordata</taxon>
        <taxon>Craniata</taxon>
        <taxon>Vertebrata</taxon>
        <taxon>Euteleostomi</taxon>
        <taxon>Actinopterygii</taxon>
        <taxon>Neopterygii</taxon>
        <taxon>Teleostei</taxon>
        <taxon>Neoteleostei</taxon>
        <taxon>Acanthomorphata</taxon>
        <taxon>Eupercaria</taxon>
        <taxon>Perciformes</taxon>
        <taxon>Notothenioidei</taxon>
        <taxon>Channichthyidae</taxon>
        <taxon>Champsocephalus</taxon>
    </lineage>
</organism>
<keyword evidence="3" id="KW-1185">Reference proteome</keyword>
<dbReference type="EMBL" id="JAULUE010002059">
    <property type="protein sequence ID" value="KAK5886921.1"/>
    <property type="molecule type" value="Genomic_DNA"/>
</dbReference>
<proteinExistence type="predicted"/>
<evidence type="ECO:0000313" key="2">
    <source>
        <dbReference type="EMBL" id="KAK5886921.1"/>
    </source>
</evidence>
<gene>
    <name evidence="2" type="ORF">CesoFtcFv8_017905</name>
</gene>
<protein>
    <submittedName>
        <fullName evidence="2">Uncharacterized protein</fullName>
    </submittedName>
</protein>
<dbReference type="AlphaFoldDB" id="A0AAN8BL65"/>
<feature type="region of interest" description="Disordered" evidence="1">
    <location>
        <begin position="40"/>
        <end position="71"/>
    </location>
</feature>
<reference evidence="2 3" key="1">
    <citation type="journal article" date="2023" name="Mol. Biol. Evol.">
        <title>Genomics of Secondarily Temperate Adaptation in the Only Non-Antarctic Icefish.</title>
        <authorList>
            <person name="Rivera-Colon A.G."/>
            <person name="Rayamajhi N."/>
            <person name="Minhas B.F."/>
            <person name="Madrigal G."/>
            <person name="Bilyk K.T."/>
            <person name="Yoon V."/>
            <person name="Hune M."/>
            <person name="Gregory S."/>
            <person name="Cheng C.H.C."/>
            <person name="Catchen J.M."/>
        </authorList>
    </citation>
    <scope>NUCLEOTIDE SEQUENCE [LARGE SCALE GENOMIC DNA]</scope>
    <source>
        <strain evidence="2">JC2023a</strain>
    </source>
</reference>
<accession>A0AAN8BL65</accession>
<evidence type="ECO:0000313" key="3">
    <source>
        <dbReference type="Proteomes" id="UP001335648"/>
    </source>
</evidence>
<comment type="caution">
    <text evidence="2">The sequence shown here is derived from an EMBL/GenBank/DDBJ whole genome shotgun (WGS) entry which is preliminary data.</text>
</comment>
<name>A0AAN8BL65_9TELE</name>
<evidence type="ECO:0000256" key="1">
    <source>
        <dbReference type="SAM" id="MobiDB-lite"/>
    </source>
</evidence>